<accession>A0A6A5BJX1</accession>
<dbReference type="EMBL" id="VFQX01000051">
    <property type="protein sequence ID" value="KAF0974661.1"/>
    <property type="molecule type" value="Genomic_DNA"/>
</dbReference>
<dbReference type="Proteomes" id="UP000444721">
    <property type="component" value="Unassembled WGS sequence"/>
</dbReference>
<feature type="compositionally biased region" description="Low complexity" evidence="1">
    <location>
        <begin position="8"/>
        <end position="21"/>
    </location>
</feature>
<gene>
    <name evidence="2" type="ORF">FDP41_006135</name>
</gene>
<name>A0A6A5BJX1_NAEFO</name>
<keyword evidence="3" id="KW-1185">Reference proteome</keyword>
<feature type="region of interest" description="Disordered" evidence="1">
    <location>
        <begin position="170"/>
        <end position="226"/>
    </location>
</feature>
<evidence type="ECO:0000313" key="3">
    <source>
        <dbReference type="Proteomes" id="UP000444721"/>
    </source>
</evidence>
<organism evidence="2 3">
    <name type="scientific">Naegleria fowleri</name>
    <name type="common">Brain eating amoeba</name>
    <dbReference type="NCBI Taxonomy" id="5763"/>
    <lineage>
        <taxon>Eukaryota</taxon>
        <taxon>Discoba</taxon>
        <taxon>Heterolobosea</taxon>
        <taxon>Tetramitia</taxon>
        <taxon>Eutetramitia</taxon>
        <taxon>Vahlkampfiidae</taxon>
        <taxon>Naegleria</taxon>
    </lineage>
</organism>
<evidence type="ECO:0000256" key="1">
    <source>
        <dbReference type="SAM" id="MobiDB-lite"/>
    </source>
</evidence>
<feature type="region of interest" description="Disordered" evidence="1">
    <location>
        <begin position="1"/>
        <end position="31"/>
    </location>
</feature>
<comment type="caution">
    <text evidence="2">The sequence shown here is derived from an EMBL/GenBank/DDBJ whole genome shotgun (WGS) entry which is preliminary data.</text>
</comment>
<proteinExistence type="predicted"/>
<dbReference type="OrthoDB" id="10527895at2759"/>
<dbReference type="AlphaFoldDB" id="A0A6A5BJX1"/>
<dbReference type="RefSeq" id="XP_044559374.1">
    <property type="nucleotide sequence ID" value="XM_044709737.1"/>
</dbReference>
<dbReference type="GeneID" id="68113353"/>
<protein>
    <submittedName>
        <fullName evidence="2">Uncharacterized protein</fullName>
    </submittedName>
</protein>
<feature type="compositionally biased region" description="Low complexity" evidence="1">
    <location>
        <begin position="189"/>
        <end position="226"/>
    </location>
</feature>
<dbReference type="VEuPathDB" id="AmoebaDB:NfTy_077990"/>
<reference evidence="2 3" key="1">
    <citation type="journal article" date="2019" name="Sci. Rep.">
        <title>Nanopore sequencing improves the draft genome of the human pathogenic amoeba Naegleria fowleri.</title>
        <authorList>
            <person name="Liechti N."/>
            <person name="Schurch N."/>
            <person name="Bruggmann R."/>
            <person name="Wittwer M."/>
        </authorList>
    </citation>
    <scope>NUCLEOTIDE SEQUENCE [LARGE SCALE GENOMIC DNA]</scope>
    <source>
        <strain evidence="2 3">ATCC 30894</strain>
    </source>
</reference>
<dbReference type="VEuPathDB" id="AmoebaDB:FDP41_006135"/>
<evidence type="ECO:0000313" key="2">
    <source>
        <dbReference type="EMBL" id="KAF0974661.1"/>
    </source>
</evidence>
<sequence length="356" mass="39555">MTSLPFPTTSNHTSGCTTTSTEHQHPLENQPSHMADLSNISSSLLLPKAAKSVPNRAVRPIISKSQNVTATNKPMRFIQVSGNMTAKKKAIQKDINISSFNSCPSSSINFEVPFDNNNNKLNITADSQLCHNDSRTSTRIAVPFSNPSTHHHEHISYSQHDLLKNKVMSTHPPLTKTHHASSSHAKLPYPTTSRRGSYSSSTSTPSNACMESTSANNFSSHASSNDSFNGMKTARVCTSPNSSTLQHHAHQGSNHACNYQIRFVMEENFTNSTPPKKRNILTKDQIIRVLHLSQTQACKILGCSISTLKRRFGELKHELGMEKWPSYFDDVRHLPIFPQLYPMSLSFILNEDNMSP</sequence>
<dbReference type="VEuPathDB" id="AmoebaDB:NF0112840"/>